<keyword evidence="3 5" id="KW-1133">Transmembrane helix</keyword>
<dbReference type="SUPFAM" id="SSF101967">
    <property type="entry name" value="Adhesin YadA, collagen-binding domain"/>
    <property type="match status" value="1"/>
</dbReference>
<keyword evidence="4 5" id="KW-0472">Membrane</keyword>
<evidence type="ECO:0000256" key="4">
    <source>
        <dbReference type="ARBA" id="ARBA00023136"/>
    </source>
</evidence>
<reference evidence="7" key="2">
    <citation type="journal article" date="2021" name="PeerJ">
        <title>Extensive microbial diversity within the chicken gut microbiome revealed by metagenomics and culture.</title>
        <authorList>
            <person name="Gilroy R."/>
            <person name="Ravi A."/>
            <person name="Getino M."/>
            <person name="Pursley I."/>
            <person name="Horton D.L."/>
            <person name="Alikhan N.F."/>
            <person name="Baker D."/>
            <person name="Gharbi K."/>
            <person name="Hall N."/>
            <person name="Watson M."/>
            <person name="Adriaenssens E.M."/>
            <person name="Foster-Nyarko E."/>
            <person name="Jarju S."/>
            <person name="Secka A."/>
            <person name="Antonio M."/>
            <person name="Oren A."/>
            <person name="Chaudhuri R.R."/>
            <person name="La Ragione R."/>
            <person name="Hildebrand F."/>
            <person name="Pallen M.J."/>
        </authorList>
    </citation>
    <scope>NUCLEOTIDE SEQUENCE</scope>
    <source>
        <strain evidence="7">E3-2379</strain>
    </source>
</reference>
<protein>
    <submittedName>
        <fullName evidence="7">YhgE/Pip domain-containing protein</fullName>
    </submittedName>
</protein>
<evidence type="ECO:0000313" key="7">
    <source>
        <dbReference type="EMBL" id="MBO8462350.1"/>
    </source>
</evidence>
<dbReference type="Pfam" id="PF12698">
    <property type="entry name" value="ABC2_membrane_3"/>
    <property type="match status" value="1"/>
</dbReference>
<dbReference type="InterPro" id="IPR011049">
    <property type="entry name" value="Serralysin-like_metalloprot_C"/>
</dbReference>
<reference evidence="7" key="1">
    <citation type="submission" date="2020-10" db="EMBL/GenBank/DDBJ databases">
        <authorList>
            <person name="Gilroy R."/>
        </authorList>
    </citation>
    <scope>NUCLEOTIDE SEQUENCE</scope>
    <source>
        <strain evidence="7">E3-2379</strain>
    </source>
</reference>
<name>A0A9D9N6V8_9FIRM</name>
<dbReference type="PANTHER" id="PTHR43077">
    <property type="entry name" value="TRANSPORT PERMEASE YVFS-RELATED"/>
    <property type="match status" value="1"/>
</dbReference>
<feature type="transmembrane region" description="Helical" evidence="5">
    <location>
        <begin position="605"/>
        <end position="625"/>
    </location>
</feature>
<dbReference type="InterPro" id="IPR051328">
    <property type="entry name" value="T7SS_ABC-Transporter"/>
</dbReference>
<dbReference type="Gene3D" id="1.10.287.950">
    <property type="entry name" value="Methyl-accepting chemotaxis protein"/>
    <property type="match status" value="2"/>
</dbReference>
<dbReference type="InterPro" id="IPR017501">
    <property type="entry name" value="Phage_infect_YhgE_C"/>
</dbReference>
<dbReference type="GO" id="GO:0016020">
    <property type="term" value="C:membrane"/>
    <property type="evidence" value="ECO:0007669"/>
    <property type="project" value="UniProtKB-SubCell"/>
</dbReference>
<dbReference type="Proteomes" id="UP000823618">
    <property type="component" value="Unassembled WGS sequence"/>
</dbReference>
<feature type="transmembrane region" description="Helical" evidence="5">
    <location>
        <begin position="757"/>
        <end position="777"/>
    </location>
</feature>
<evidence type="ECO:0000256" key="1">
    <source>
        <dbReference type="ARBA" id="ARBA00004141"/>
    </source>
</evidence>
<dbReference type="InterPro" id="IPR013525">
    <property type="entry name" value="ABC2_TM"/>
</dbReference>
<feature type="transmembrane region" description="Helical" evidence="5">
    <location>
        <begin position="678"/>
        <end position="695"/>
    </location>
</feature>
<proteinExistence type="predicted"/>
<dbReference type="PANTHER" id="PTHR43077:SF5">
    <property type="entry name" value="PHAGE INFECTION PROTEIN"/>
    <property type="match status" value="1"/>
</dbReference>
<comment type="caution">
    <text evidence="7">The sequence shown here is derived from an EMBL/GenBank/DDBJ whole genome shotgun (WGS) entry which is preliminary data.</text>
</comment>
<dbReference type="EMBL" id="JADIML010000012">
    <property type="protein sequence ID" value="MBO8462350.1"/>
    <property type="molecule type" value="Genomic_DNA"/>
</dbReference>
<feature type="transmembrane region" description="Helical" evidence="5">
    <location>
        <begin position="702"/>
        <end position="724"/>
    </location>
</feature>
<feature type="domain" description="ABC-2 type transporter transmembrane" evidence="6">
    <location>
        <begin position="19"/>
        <end position="163"/>
    </location>
</feature>
<sequence>MLKKEWKGLFQNKLMLLVIIAIIAIPTIYTTLFLGSMWDPYGNVDKLPVAVVNQDQKIKYEGKTLNVGKELVDNLMDNASMKFEEVTKEEAEQGIKDGKYYMVITIPNDFSKNASTLTNKKPKKMELSYQTNPGTNYIASKMSESAMEKIKSEVSSEVTKTYTETVFDQLKEIGSGMEDAADGSSKIRDGVEEVKDGNTKINKNLGVLADSTLTFKEGSHTLEVGLKKYIDGVNTVSNGVNQLNDGVSKLTTQVSAGSKQLQEGGKSLADGVTSYTNGVSTAVDGAKTLAKNNAALLLGAKQISNGTNQLEQGSSALTKGLETMSNQVTLDDTTKAQAKALVEGLPQINKAIQQLNDALQNTSGEMSAEEIAGMLTQLKTQVAALAKQSETALPGGAKMIASMSDGFEAVKNGLDKENGLIAGSKQIQSGLTSLKEGVNGQNGLYAGIEAYTNGVSSLKDGLLTLDSNSDTLKQGVNSLTNGVAQLTDGIQDGSKQLLSGVNALTAGMNTLTSNNDTLLDGTKQLSEGAEKLNEGASKLKEGSDTLGNGLIELEDGATELSDSLKDGADEINDTNTGEAVTDMFSSPVDAKETQVTKVENNGHAMAPYMMSVALWVGCMAFSLMYPLTKYEGELKSGISWWLSKASVLYVIAGVQAVVMVGLLHVINGFTPVEMGKTLGFALLTSFTFMSIMYFFTNTFGKAGSFLMLIFMVIQLAGSVGTYPIEVSGSFVPYLHGWVPFTYTVKAFRSTIAGGESIRNSCIILAIWFIIFTVLTMIEFQFRAKRIKDGKFTLYNWLEEKGLA</sequence>
<accession>A0A9D9N6V8</accession>
<dbReference type="NCBIfam" id="TIGR03062">
    <property type="entry name" value="pip_yhgE_Cterm"/>
    <property type="match status" value="1"/>
</dbReference>
<comment type="subcellular location">
    <subcellularLocation>
        <location evidence="1">Membrane</location>
        <topology evidence="1">Multi-pass membrane protein</topology>
    </subcellularLocation>
</comment>
<feature type="transmembrane region" description="Helical" evidence="5">
    <location>
        <begin position="14"/>
        <end position="38"/>
    </location>
</feature>
<evidence type="ECO:0000256" key="5">
    <source>
        <dbReference type="SAM" id="Phobius"/>
    </source>
</evidence>
<dbReference type="NCBIfam" id="TIGR03061">
    <property type="entry name" value="pip_yhgE_Nterm"/>
    <property type="match status" value="1"/>
</dbReference>
<dbReference type="InterPro" id="IPR017500">
    <property type="entry name" value="Phage_infect_YhgE_N"/>
</dbReference>
<organism evidence="7 8">
    <name type="scientific">Candidatus Scybalomonas excrementavium</name>
    <dbReference type="NCBI Taxonomy" id="2840943"/>
    <lineage>
        <taxon>Bacteria</taxon>
        <taxon>Bacillati</taxon>
        <taxon>Bacillota</taxon>
        <taxon>Clostridia</taxon>
        <taxon>Lachnospirales</taxon>
        <taxon>Lachnospiraceae</taxon>
        <taxon>Lachnospiraceae incertae sedis</taxon>
        <taxon>Candidatus Scybalomonas</taxon>
    </lineage>
</organism>
<keyword evidence="2 5" id="KW-0812">Transmembrane</keyword>
<evidence type="ECO:0000313" key="8">
    <source>
        <dbReference type="Proteomes" id="UP000823618"/>
    </source>
</evidence>
<dbReference type="GO" id="GO:0140359">
    <property type="term" value="F:ABC-type transporter activity"/>
    <property type="evidence" value="ECO:0007669"/>
    <property type="project" value="InterPro"/>
</dbReference>
<evidence type="ECO:0000256" key="3">
    <source>
        <dbReference type="ARBA" id="ARBA00022989"/>
    </source>
</evidence>
<feature type="transmembrane region" description="Helical" evidence="5">
    <location>
        <begin position="646"/>
        <end position="666"/>
    </location>
</feature>
<evidence type="ECO:0000259" key="6">
    <source>
        <dbReference type="Pfam" id="PF12698"/>
    </source>
</evidence>
<gene>
    <name evidence="7" type="ORF">IAC13_00285</name>
</gene>
<dbReference type="AlphaFoldDB" id="A0A9D9N6V8"/>
<evidence type="ECO:0000256" key="2">
    <source>
        <dbReference type="ARBA" id="ARBA00022692"/>
    </source>
</evidence>
<dbReference type="Gene3D" id="3.40.1710.10">
    <property type="entry name" value="abc type-2 transporter like domain"/>
    <property type="match status" value="1"/>
</dbReference>